<keyword evidence="1" id="KW-1133">Transmembrane helix</keyword>
<dbReference type="AlphaFoldDB" id="A0A1F4XJ27"/>
<proteinExistence type="predicted"/>
<accession>A0A1F4XJ27</accession>
<dbReference type="Pfam" id="PF13196">
    <property type="entry name" value="DUF4012"/>
    <property type="match status" value="1"/>
</dbReference>
<dbReference type="InterPro" id="IPR025101">
    <property type="entry name" value="DUF4012"/>
</dbReference>
<evidence type="ECO:0008006" key="4">
    <source>
        <dbReference type="Google" id="ProtNLM"/>
    </source>
</evidence>
<reference evidence="2 3" key="1">
    <citation type="journal article" date="2016" name="Nat. Commun.">
        <title>Thousands of microbial genomes shed light on interconnected biogeochemical processes in an aquifer system.</title>
        <authorList>
            <person name="Anantharaman K."/>
            <person name="Brown C.T."/>
            <person name="Hug L.A."/>
            <person name="Sharon I."/>
            <person name="Castelle C.J."/>
            <person name="Probst A.J."/>
            <person name="Thomas B.C."/>
            <person name="Singh A."/>
            <person name="Wilkins M.J."/>
            <person name="Karaoz U."/>
            <person name="Brodie E.L."/>
            <person name="Williams K.H."/>
            <person name="Hubbard S.S."/>
            <person name="Banfield J.F."/>
        </authorList>
    </citation>
    <scope>NUCLEOTIDE SEQUENCE [LARGE SCALE GENOMIC DNA]</scope>
</reference>
<evidence type="ECO:0000313" key="2">
    <source>
        <dbReference type="EMBL" id="OGC81594.1"/>
    </source>
</evidence>
<protein>
    <recommendedName>
        <fullName evidence="4">DUF4012 domain-containing protein</fullName>
    </recommendedName>
</protein>
<keyword evidence="1" id="KW-0472">Membrane</keyword>
<feature type="transmembrane region" description="Helical" evidence="1">
    <location>
        <begin position="104"/>
        <end position="125"/>
    </location>
</feature>
<dbReference type="EMBL" id="MEWR01000023">
    <property type="protein sequence ID" value="OGC81594.1"/>
    <property type="molecule type" value="Genomic_DNA"/>
</dbReference>
<comment type="caution">
    <text evidence="2">The sequence shown here is derived from an EMBL/GenBank/DDBJ whole genome shotgun (WGS) entry which is preliminary data.</text>
</comment>
<sequence length="719" mass="81508">MPSKKIVTDIIVHKKEKTKMAVPKISQHIPSLLRTQKIEESPIMADVVTSSSNSPTYLGKKRTTLTPDIPDDEHNMDVIVPSSIPRPIRLGSKRRFLPFDIRPFREAIIVAIFGLIGIHMVFIVYNGATFKQTLFQETIAGINELKQAKETLTQADLSATLQHFFSAESAFTEARKSLEQINGGKNILPSSLITTSDQLLNIGESLSHAGRSMTEATQILISANNFKLALLSLEQVENDLRDASKLLGSLDISFVPENYQDQILQIRGELPTLKKALDFFNEMTPALLTFTADQNTKRYLIMLQNTTERRGTGGFMGSFIEVTFQNGKLISAIPKDVYTVDWQQFDRKPASQGLQPFMKGLALRDANYNPDFYQASKDINWAYEESRQGSIDGVISIDESIVPFILNLIGPIYLPDFKVTLRPENYFTILQYYIETSKDDPETPKKILLSFIKEVSKKINDPQILLKSWHALPDMIAEKHIQVAMFDPELQNLIEKYHLDGQLLPPEDNIDYLHINAINVGGNKGDRLLKRDYEHEARIREDGSIEITVKGTWKHLWTDAEETQINALFPGLNKLTRKLRDNFWYVIGRSNTKHVVRLFVPKGSTLIANNGFVYSLKPSEENGFLMWYSEVNVPKGGSTDFSFTYTLPYTLNLTVGDNYRFLMQKQAGAENETLTHTVKLDPFIEPLASYPEKANGTSNTSTTIDLDTDRYFEMLVRKK</sequence>
<dbReference type="STRING" id="1817814.A2V81_04940"/>
<evidence type="ECO:0000313" key="3">
    <source>
        <dbReference type="Proteomes" id="UP000177614"/>
    </source>
</evidence>
<dbReference type="Proteomes" id="UP000177614">
    <property type="component" value="Unassembled WGS sequence"/>
</dbReference>
<evidence type="ECO:0000256" key="1">
    <source>
        <dbReference type="SAM" id="Phobius"/>
    </source>
</evidence>
<keyword evidence="1" id="KW-0812">Transmembrane</keyword>
<name>A0A1F4XJ27_9BACT</name>
<gene>
    <name evidence="2" type="ORF">A2V81_04940</name>
</gene>
<organism evidence="2 3">
    <name type="scientific">Candidatus Abawacabacteria bacterium RBG_16_42_10</name>
    <dbReference type="NCBI Taxonomy" id="1817814"/>
    <lineage>
        <taxon>Bacteria</taxon>
        <taxon>Candidatus Abawacaibacteriota</taxon>
    </lineage>
</organism>